<keyword evidence="2" id="KW-0808">Transferase</keyword>
<organism evidence="4 5">
    <name type="scientific">Zizania palustris</name>
    <name type="common">Northern wild rice</name>
    <dbReference type="NCBI Taxonomy" id="103762"/>
    <lineage>
        <taxon>Eukaryota</taxon>
        <taxon>Viridiplantae</taxon>
        <taxon>Streptophyta</taxon>
        <taxon>Embryophyta</taxon>
        <taxon>Tracheophyta</taxon>
        <taxon>Spermatophyta</taxon>
        <taxon>Magnoliopsida</taxon>
        <taxon>Liliopsida</taxon>
        <taxon>Poales</taxon>
        <taxon>Poaceae</taxon>
        <taxon>BOP clade</taxon>
        <taxon>Oryzoideae</taxon>
        <taxon>Oryzeae</taxon>
        <taxon>Zizaniinae</taxon>
        <taxon>Zizania</taxon>
    </lineage>
</organism>
<dbReference type="PANTHER" id="PTHR43619">
    <property type="entry name" value="S-ADENOSYL-L-METHIONINE-DEPENDENT METHYLTRANSFERASE YKTD-RELATED"/>
    <property type="match status" value="1"/>
</dbReference>
<keyword evidence="5" id="KW-1185">Reference proteome</keyword>
<dbReference type="GO" id="GO:0008168">
    <property type="term" value="F:methyltransferase activity"/>
    <property type="evidence" value="ECO:0007669"/>
    <property type="project" value="UniProtKB-KW"/>
</dbReference>
<reference evidence="4" key="1">
    <citation type="journal article" date="2021" name="bioRxiv">
        <title>Whole Genome Assembly and Annotation of Northern Wild Rice, Zizania palustris L., Supports a Whole Genome Duplication in the Zizania Genus.</title>
        <authorList>
            <person name="Haas M."/>
            <person name="Kono T."/>
            <person name="Macchietto M."/>
            <person name="Millas R."/>
            <person name="McGilp L."/>
            <person name="Shao M."/>
            <person name="Duquette J."/>
            <person name="Hirsch C.N."/>
            <person name="Kimball J."/>
        </authorList>
    </citation>
    <scope>NUCLEOTIDE SEQUENCE</scope>
    <source>
        <tissue evidence="4">Fresh leaf tissue</tissue>
    </source>
</reference>
<proteinExistence type="predicted"/>
<gene>
    <name evidence="4" type="ORF">GUJ93_ZPchr1292g6502</name>
</gene>
<dbReference type="EMBL" id="JAAALK010002081">
    <property type="protein sequence ID" value="KAG8037188.1"/>
    <property type="molecule type" value="Genomic_DNA"/>
</dbReference>
<protein>
    <submittedName>
        <fullName evidence="4">Uncharacterized protein</fullName>
    </submittedName>
</protein>
<dbReference type="Pfam" id="PF04072">
    <property type="entry name" value="LCM"/>
    <property type="match status" value="1"/>
</dbReference>
<name>A0A8J5V9E5_ZIZPA</name>
<dbReference type="PANTHER" id="PTHR43619:SF2">
    <property type="entry name" value="S-ADENOSYL-L-METHIONINE-DEPENDENT METHYLTRANSFERASES SUPERFAMILY PROTEIN"/>
    <property type="match status" value="1"/>
</dbReference>
<sequence length="196" mass="21408">MPVLPWLAAPPAPSVRRAPPLPLLHFFSYHFTPPPFPPGAAAPRVGSHRGGHSPPPPTPLSAARSLSPRIATRSSSPHYGLRTSETRSPAAQASDQYIDDKLQHLILNSDDLRQIVLLTDGMDTRPYRLSWPRLSVVYDVSPGRVFSTTSQQLRGAGAKISRNCVVLHTSLESPDLQEGLCKNGFNGNRPSLWVLQ</sequence>
<comment type="caution">
    <text evidence="4">The sequence shown here is derived from an EMBL/GenBank/DDBJ whole genome shotgun (WGS) entry which is preliminary data.</text>
</comment>
<evidence type="ECO:0000313" key="5">
    <source>
        <dbReference type="Proteomes" id="UP000729402"/>
    </source>
</evidence>
<dbReference type="InterPro" id="IPR007213">
    <property type="entry name" value="Ppm1/Ppm2/Tcmp"/>
</dbReference>
<feature type="region of interest" description="Disordered" evidence="3">
    <location>
        <begin position="40"/>
        <end position="93"/>
    </location>
</feature>
<keyword evidence="1" id="KW-0489">Methyltransferase</keyword>
<accession>A0A8J5V9E5</accession>
<dbReference type="Proteomes" id="UP000729402">
    <property type="component" value="Unassembled WGS sequence"/>
</dbReference>
<dbReference type="OrthoDB" id="203237at2759"/>
<evidence type="ECO:0000256" key="1">
    <source>
        <dbReference type="ARBA" id="ARBA00022603"/>
    </source>
</evidence>
<dbReference type="AlphaFoldDB" id="A0A8J5V9E5"/>
<evidence type="ECO:0000256" key="2">
    <source>
        <dbReference type="ARBA" id="ARBA00022679"/>
    </source>
</evidence>
<evidence type="ECO:0000256" key="3">
    <source>
        <dbReference type="SAM" id="MobiDB-lite"/>
    </source>
</evidence>
<evidence type="ECO:0000313" key="4">
    <source>
        <dbReference type="EMBL" id="KAG8037188.1"/>
    </source>
</evidence>
<reference evidence="4" key="2">
    <citation type="submission" date="2021-02" db="EMBL/GenBank/DDBJ databases">
        <authorList>
            <person name="Kimball J.A."/>
            <person name="Haas M.W."/>
            <person name="Macchietto M."/>
            <person name="Kono T."/>
            <person name="Duquette J."/>
            <person name="Shao M."/>
        </authorList>
    </citation>
    <scope>NUCLEOTIDE SEQUENCE</scope>
    <source>
        <tissue evidence="4">Fresh leaf tissue</tissue>
    </source>
</reference>
<dbReference type="GO" id="GO:0032259">
    <property type="term" value="P:methylation"/>
    <property type="evidence" value="ECO:0007669"/>
    <property type="project" value="UniProtKB-KW"/>
</dbReference>
<feature type="non-terminal residue" evidence="4">
    <location>
        <position position="1"/>
    </location>
</feature>